<keyword evidence="3" id="KW-1185">Reference proteome</keyword>
<dbReference type="Pfam" id="PF13456">
    <property type="entry name" value="RVT_3"/>
    <property type="match status" value="1"/>
</dbReference>
<dbReference type="EMBL" id="JAUESC010000003">
    <property type="protein sequence ID" value="KAK0601680.1"/>
    <property type="molecule type" value="Genomic_DNA"/>
</dbReference>
<gene>
    <name evidence="2" type="ORF">LWI29_026409</name>
</gene>
<reference evidence="2" key="2">
    <citation type="submission" date="2023-06" db="EMBL/GenBank/DDBJ databases">
        <authorList>
            <person name="Swenson N.G."/>
            <person name="Wegrzyn J.L."/>
            <person name="Mcevoy S.L."/>
        </authorList>
    </citation>
    <scope>NUCLEOTIDE SEQUENCE</scope>
    <source>
        <strain evidence="2">NS2018</strain>
        <tissue evidence="2">Leaf</tissue>
    </source>
</reference>
<dbReference type="GO" id="GO:0004523">
    <property type="term" value="F:RNA-DNA hybrid ribonuclease activity"/>
    <property type="evidence" value="ECO:0007669"/>
    <property type="project" value="InterPro"/>
</dbReference>
<accession>A0AA39T7W7</accession>
<evidence type="ECO:0000259" key="1">
    <source>
        <dbReference type="Pfam" id="PF13456"/>
    </source>
</evidence>
<sequence length="103" mass="11336">MACSSQRVCISNCSVIANVLAIQRGVQFGVDCCLNPKLIESDEAMVIKWINQGNFRDSDFGTILADIDVVRDAYGVMRFTYISAQANRAAQSLAKYPPNKNSQ</sequence>
<feature type="domain" description="RNase H type-1" evidence="1">
    <location>
        <begin position="3"/>
        <end position="95"/>
    </location>
</feature>
<reference evidence="2" key="1">
    <citation type="journal article" date="2022" name="Plant J.">
        <title>Strategies of tolerance reflected in two North American maple genomes.</title>
        <authorList>
            <person name="McEvoy S.L."/>
            <person name="Sezen U.U."/>
            <person name="Trouern-Trend A."/>
            <person name="McMahon S.M."/>
            <person name="Schaberg P.G."/>
            <person name="Yang J."/>
            <person name="Wegrzyn J.L."/>
            <person name="Swenson N.G."/>
        </authorList>
    </citation>
    <scope>NUCLEOTIDE SEQUENCE</scope>
    <source>
        <strain evidence="2">NS2018</strain>
    </source>
</reference>
<evidence type="ECO:0000313" key="2">
    <source>
        <dbReference type="EMBL" id="KAK0601680.1"/>
    </source>
</evidence>
<dbReference type="Proteomes" id="UP001168877">
    <property type="component" value="Unassembled WGS sequence"/>
</dbReference>
<dbReference type="AlphaFoldDB" id="A0AA39T7W7"/>
<dbReference type="GO" id="GO:0003676">
    <property type="term" value="F:nucleic acid binding"/>
    <property type="evidence" value="ECO:0007669"/>
    <property type="project" value="InterPro"/>
</dbReference>
<comment type="caution">
    <text evidence="2">The sequence shown here is derived from an EMBL/GenBank/DDBJ whole genome shotgun (WGS) entry which is preliminary data.</text>
</comment>
<name>A0AA39T7W7_ACESA</name>
<evidence type="ECO:0000313" key="3">
    <source>
        <dbReference type="Proteomes" id="UP001168877"/>
    </source>
</evidence>
<dbReference type="InterPro" id="IPR002156">
    <property type="entry name" value="RNaseH_domain"/>
</dbReference>
<protein>
    <recommendedName>
        <fullName evidence="1">RNase H type-1 domain-containing protein</fullName>
    </recommendedName>
</protein>
<proteinExistence type="predicted"/>
<organism evidence="2 3">
    <name type="scientific">Acer saccharum</name>
    <name type="common">Sugar maple</name>
    <dbReference type="NCBI Taxonomy" id="4024"/>
    <lineage>
        <taxon>Eukaryota</taxon>
        <taxon>Viridiplantae</taxon>
        <taxon>Streptophyta</taxon>
        <taxon>Embryophyta</taxon>
        <taxon>Tracheophyta</taxon>
        <taxon>Spermatophyta</taxon>
        <taxon>Magnoliopsida</taxon>
        <taxon>eudicotyledons</taxon>
        <taxon>Gunneridae</taxon>
        <taxon>Pentapetalae</taxon>
        <taxon>rosids</taxon>
        <taxon>malvids</taxon>
        <taxon>Sapindales</taxon>
        <taxon>Sapindaceae</taxon>
        <taxon>Hippocastanoideae</taxon>
        <taxon>Acereae</taxon>
        <taxon>Acer</taxon>
    </lineage>
</organism>